<reference evidence="4 5" key="1">
    <citation type="submission" date="2016-04" db="EMBL/GenBank/DDBJ databases">
        <authorList>
            <person name="Evans L.H."/>
            <person name="Alamgir A."/>
            <person name="Owens N."/>
            <person name="Weber N.D."/>
            <person name="Virtaneva K."/>
            <person name="Barbian K."/>
            <person name="Babar A."/>
            <person name="Rosenke K."/>
        </authorList>
    </citation>
    <scope>NUCLEOTIDE SEQUENCE [LARGE SCALE GENOMIC DNA]</scope>
    <source>
        <strain evidence="4 5">PMB02</strain>
    </source>
</reference>
<protein>
    <recommendedName>
        <fullName evidence="3">DUF2726 domain-containing protein</fullName>
    </recommendedName>
</protein>
<dbReference type="Proteomes" id="UP000078316">
    <property type="component" value="Unassembled WGS sequence"/>
</dbReference>
<keyword evidence="2" id="KW-1133">Transmembrane helix</keyword>
<feature type="domain" description="DUF2726" evidence="3">
    <location>
        <begin position="49"/>
        <end position="142"/>
    </location>
</feature>
<feature type="transmembrane region" description="Helical" evidence="2">
    <location>
        <begin position="20"/>
        <end position="38"/>
    </location>
</feature>
<name>A0A179SHF6_9HYPH</name>
<dbReference type="Pfam" id="PF10881">
    <property type="entry name" value="DUF2726"/>
    <property type="match status" value="1"/>
</dbReference>
<evidence type="ECO:0000256" key="1">
    <source>
        <dbReference type="SAM" id="MobiDB-lite"/>
    </source>
</evidence>
<evidence type="ECO:0000256" key="2">
    <source>
        <dbReference type="SAM" id="Phobius"/>
    </source>
</evidence>
<keyword evidence="2" id="KW-0812">Transmembrane</keyword>
<proteinExistence type="predicted"/>
<dbReference type="EMBL" id="LWHQ01000006">
    <property type="protein sequence ID" value="OAS27306.1"/>
    <property type="molecule type" value="Genomic_DNA"/>
</dbReference>
<dbReference type="InterPro" id="IPR024402">
    <property type="entry name" value="DUF2726"/>
</dbReference>
<evidence type="ECO:0000313" key="5">
    <source>
        <dbReference type="Proteomes" id="UP000078316"/>
    </source>
</evidence>
<comment type="caution">
    <text evidence="4">The sequence shown here is derived from an EMBL/GenBank/DDBJ whole genome shotgun (WGS) entry which is preliminary data.</text>
</comment>
<keyword evidence="2" id="KW-0472">Membrane</keyword>
<evidence type="ECO:0000313" key="4">
    <source>
        <dbReference type="EMBL" id="OAS27306.1"/>
    </source>
</evidence>
<feature type="region of interest" description="Disordered" evidence="1">
    <location>
        <begin position="152"/>
        <end position="179"/>
    </location>
</feature>
<dbReference type="RefSeq" id="WP_053082575.1">
    <property type="nucleotide sequence ID" value="NZ_LWHQ01000006.1"/>
</dbReference>
<accession>A0A179SHF6</accession>
<organism evidence="4 5">
    <name type="scientific">Methylobacterium platani</name>
    <dbReference type="NCBI Taxonomy" id="427683"/>
    <lineage>
        <taxon>Bacteria</taxon>
        <taxon>Pseudomonadati</taxon>
        <taxon>Pseudomonadota</taxon>
        <taxon>Alphaproteobacteria</taxon>
        <taxon>Hyphomicrobiales</taxon>
        <taxon>Methylobacteriaceae</taxon>
        <taxon>Methylobacterium</taxon>
    </lineage>
</organism>
<evidence type="ECO:0000259" key="3">
    <source>
        <dbReference type="Pfam" id="PF10881"/>
    </source>
</evidence>
<gene>
    <name evidence="4" type="ORF">A5481_02475</name>
</gene>
<dbReference type="AlphaFoldDB" id="A0A179SHF6"/>
<dbReference type="STRING" id="427683.A5481_02475"/>
<sequence length="179" mass="19445">MNRSEIALPSLLPTEPGLPGLLAAGLLLLGLAALAIVLRGRAAARIERKPFLTRAEIDVLDLLRRALPAHHVSCQVSMGALLTPRRGLSRKEFWRTRNLFGQKIVDYVAIDPATGEVAAVIELDDASHDARKDRARDALLAAGQYRVIRIPSKPRPSEASVREATEALRGPARRSGRPA</sequence>